<protein>
    <submittedName>
        <fullName evidence="1">Uncharacterized protein</fullName>
    </submittedName>
</protein>
<sequence length="37" mass="4250">MMMKKIEIGSNDFGFTDDIQIKVNDREYLVSAVITKV</sequence>
<organism evidence="1">
    <name type="scientific">Thomasclavelia ramosa</name>
    <dbReference type="NCBI Taxonomy" id="1547"/>
    <lineage>
        <taxon>Bacteria</taxon>
        <taxon>Bacillati</taxon>
        <taxon>Bacillota</taxon>
        <taxon>Erysipelotrichia</taxon>
        <taxon>Erysipelotrichales</taxon>
        <taxon>Coprobacillaceae</taxon>
        <taxon>Thomasclavelia</taxon>
    </lineage>
</organism>
<dbReference type="AlphaFoldDB" id="A0A6N2Y1X2"/>
<dbReference type="EMBL" id="CACRTL010000013">
    <property type="protein sequence ID" value="VYT60789.1"/>
    <property type="molecule type" value="Genomic_DNA"/>
</dbReference>
<evidence type="ECO:0000313" key="1">
    <source>
        <dbReference type="EMBL" id="VYT60789.1"/>
    </source>
</evidence>
<gene>
    <name evidence="1" type="ORF">CRLFYP8_01529</name>
</gene>
<name>A0A6N2Y1X2_9FIRM</name>
<proteinExistence type="predicted"/>
<accession>A0A6N2Y1X2</accession>
<reference evidence="1" key="1">
    <citation type="submission" date="2019-11" db="EMBL/GenBank/DDBJ databases">
        <authorList>
            <person name="Feng L."/>
        </authorList>
    </citation>
    <scope>NUCLEOTIDE SEQUENCE</scope>
    <source>
        <strain evidence="1">CramosumLFYP8</strain>
    </source>
</reference>